<name>A0ACC0Y3W6_9ROSI</name>
<comment type="caution">
    <text evidence="1">The sequence shown here is derived from an EMBL/GenBank/DDBJ whole genome shotgun (WGS) entry which is preliminary data.</text>
</comment>
<evidence type="ECO:0000313" key="2">
    <source>
        <dbReference type="Proteomes" id="UP001163603"/>
    </source>
</evidence>
<dbReference type="EMBL" id="CM047743">
    <property type="protein sequence ID" value="KAJ0029956.1"/>
    <property type="molecule type" value="Genomic_DNA"/>
</dbReference>
<accession>A0ACC0Y3W6</accession>
<protein>
    <submittedName>
        <fullName evidence="1">Uncharacterized protein</fullName>
    </submittedName>
</protein>
<sequence>MARENVTLMCYWNGRITNGAQGIAYEGAVPKPTRVSYKTTHNQLLEKMYEITGFDRQHIKMKIICRYPACREFIPVPIVDDESLDIVFDVARKPGTNCLELYLEREPASKDSQVNITTQIHVDNYVTTLVFNDNQIVVDGDKCNANPDTFLDPGPSDKSVLVLQDQHRSEAIWAGESVVRPSYTWLSRCGSLDLQWGRPREELLGVRPDPSVLHGSTLKLRWLRGHFQLSRHLDADLYKFGSDVQLIFLPLLRDFKYAGKFSWGSAILAYLYRELFSSKKGAVKFLLWAWERLHIGRPERFVAQERIRLFQDGEAVKNKVQVSEVEMVNQETLPPDPLGYRWRCPVIRRDNPQRALIFYRDQLDQQTYDQMIWQPYTSELLVSPTDVCVRDQHVWRTIAPLICFDIVEWHCLDRVLRQFGLKQGIPVQCDTELWASREKSIVTAEPEESTMDYHDSYMKWYRSITRCLITPLTQRPHKRIQPASGMSHLLVHSLTNIHNQCTATLSTFTSESAMQSLTNIRITCTRVLQMIGEIRHLETVPAPTITMAPPSPSQANDMEGLPLLIAQMPTKTKSLSVRGRGRAKGRGRALGTQQKAMEPVITLQHSSPQVVVASLTTPSQNNDIHIEEPSTLNLEGSATPAESMHPLEGETTTEKVPLYPHYDYEESPCLTQVESSHVTRHKKKPKVL</sequence>
<gene>
    <name evidence="1" type="ORF">Pint_14553</name>
</gene>
<reference evidence="2" key="1">
    <citation type="journal article" date="2023" name="G3 (Bethesda)">
        <title>Genome assembly and association tests identify interacting loci associated with vigor, precocity, and sex in interspecific pistachio rootstocks.</title>
        <authorList>
            <person name="Palmer W."/>
            <person name="Jacygrad E."/>
            <person name="Sagayaradj S."/>
            <person name="Cavanaugh K."/>
            <person name="Han R."/>
            <person name="Bertier L."/>
            <person name="Beede B."/>
            <person name="Kafkas S."/>
            <person name="Golino D."/>
            <person name="Preece J."/>
            <person name="Michelmore R."/>
        </authorList>
    </citation>
    <scope>NUCLEOTIDE SEQUENCE [LARGE SCALE GENOMIC DNA]</scope>
</reference>
<keyword evidence="2" id="KW-1185">Reference proteome</keyword>
<proteinExistence type="predicted"/>
<dbReference type="Proteomes" id="UP001163603">
    <property type="component" value="Chromosome 8"/>
</dbReference>
<evidence type="ECO:0000313" key="1">
    <source>
        <dbReference type="EMBL" id="KAJ0029956.1"/>
    </source>
</evidence>
<organism evidence="1 2">
    <name type="scientific">Pistacia integerrima</name>
    <dbReference type="NCBI Taxonomy" id="434235"/>
    <lineage>
        <taxon>Eukaryota</taxon>
        <taxon>Viridiplantae</taxon>
        <taxon>Streptophyta</taxon>
        <taxon>Embryophyta</taxon>
        <taxon>Tracheophyta</taxon>
        <taxon>Spermatophyta</taxon>
        <taxon>Magnoliopsida</taxon>
        <taxon>eudicotyledons</taxon>
        <taxon>Gunneridae</taxon>
        <taxon>Pentapetalae</taxon>
        <taxon>rosids</taxon>
        <taxon>malvids</taxon>
        <taxon>Sapindales</taxon>
        <taxon>Anacardiaceae</taxon>
        <taxon>Pistacia</taxon>
    </lineage>
</organism>